<sequence length="225" mass="24124">MSSSLSTRGQARRGVVLAAARELLVEEGFDRFVLRRVAAKTGMTLGNLQYYFATRDDLLEAVIQAEFEHDLAAVRRAATIDGLKDAAGALVGNWTSGAGSVFGTMSLLAYHHERFRRLNHEIYTTFYGELGVLIRRVAGGLGDDEVAMRARLITSVLDGVALQIHAGTNLDDRTALTTCAADLVITIATGNHQVVVSCNPGEPQTELAARWLGRSGGVQVGPKDG</sequence>
<dbReference type="Gene3D" id="1.10.357.10">
    <property type="entry name" value="Tetracycline Repressor, domain 2"/>
    <property type="match status" value="1"/>
</dbReference>
<evidence type="ECO:0000256" key="3">
    <source>
        <dbReference type="ARBA" id="ARBA00023163"/>
    </source>
</evidence>
<dbReference type="EMBL" id="BAAAPH010000007">
    <property type="protein sequence ID" value="GAA1569009.1"/>
    <property type="molecule type" value="Genomic_DNA"/>
</dbReference>
<proteinExistence type="predicted"/>
<evidence type="ECO:0000259" key="5">
    <source>
        <dbReference type="PROSITE" id="PS50977"/>
    </source>
</evidence>
<feature type="DNA-binding region" description="H-T-H motif" evidence="4">
    <location>
        <begin position="33"/>
        <end position="52"/>
    </location>
</feature>
<dbReference type="SUPFAM" id="SSF46689">
    <property type="entry name" value="Homeodomain-like"/>
    <property type="match status" value="1"/>
</dbReference>
<accession>A0ABN2D280</accession>
<dbReference type="PRINTS" id="PR00455">
    <property type="entry name" value="HTHTETR"/>
</dbReference>
<keyword evidence="7" id="KW-1185">Reference proteome</keyword>
<dbReference type="InterPro" id="IPR036271">
    <property type="entry name" value="Tet_transcr_reg_TetR-rel_C_sf"/>
</dbReference>
<keyword evidence="1" id="KW-0805">Transcription regulation</keyword>
<evidence type="ECO:0000313" key="6">
    <source>
        <dbReference type="EMBL" id="GAA1569009.1"/>
    </source>
</evidence>
<dbReference type="SUPFAM" id="SSF48498">
    <property type="entry name" value="Tetracyclin repressor-like, C-terminal domain"/>
    <property type="match status" value="1"/>
</dbReference>
<dbReference type="RefSeq" id="WP_344233780.1">
    <property type="nucleotide sequence ID" value="NZ_BAAAPH010000007.1"/>
</dbReference>
<dbReference type="Proteomes" id="UP001501705">
    <property type="component" value="Unassembled WGS sequence"/>
</dbReference>
<keyword evidence="2 4" id="KW-0238">DNA-binding</keyword>
<organism evidence="6 7">
    <name type="scientific">Kribbella hippodromi</name>
    <dbReference type="NCBI Taxonomy" id="434347"/>
    <lineage>
        <taxon>Bacteria</taxon>
        <taxon>Bacillati</taxon>
        <taxon>Actinomycetota</taxon>
        <taxon>Actinomycetes</taxon>
        <taxon>Propionibacteriales</taxon>
        <taxon>Kribbellaceae</taxon>
        <taxon>Kribbella</taxon>
    </lineage>
</organism>
<dbReference type="InterPro" id="IPR001647">
    <property type="entry name" value="HTH_TetR"/>
</dbReference>
<evidence type="ECO:0000313" key="7">
    <source>
        <dbReference type="Proteomes" id="UP001501705"/>
    </source>
</evidence>
<evidence type="ECO:0000256" key="4">
    <source>
        <dbReference type="PROSITE-ProRule" id="PRU00335"/>
    </source>
</evidence>
<evidence type="ECO:0000256" key="2">
    <source>
        <dbReference type="ARBA" id="ARBA00023125"/>
    </source>
</evidence>
<feature type="domain" description="HTH tetR-type" evidence="5">
    <location>
        <begin position="10"/>
        <end position="70"/>
    </location>
</feature>
<name>A0ABN2D280_9ACTN</name>
<dbReference type="InterPro" id="IPR050109">
    <property type="entry name" value="HTH-type_TetR-like_transc_reg"/>
</dbReference>
<dbReference type="PANTHER" id="PTHR30055">
    <property type="entry name" value="HTH-TYPE TRANSCRIPTIONAL REGULATOR RUTR"/>
    <property type="match status" value="1"/>
</dbReference>
<reference evidence="7" key="1">
    <citation type="journal article" date="2019" name="Int. J. Syst. Evol. Microbiol.">
        <title>The Global Catalogue of Microorganisms (GCM) 10K type strain sequencing project: providing services to taxonomists for standard genome sequencing and annotation.</title>
        <authorList>
            <consortium name="The Broad Institute Genomics Platform"/>
            <consortium name="The Broad Institute Genome Sequencing Center for Infectious Disease"/>
            <person name="Wu L."/>
            <person name="Ma J."/>
        </authorList>
    </citation>
    <scope>NUCLEOTIDE SEQUENCE [LARGE SCALE GENOMIC DNA]</scope>
    <source>
        <strain evidence="7">JCM 15572</strain>
    </source>
</reference>
<gene>
    <name evidence="6" type="ORF">GCM10009804_26810</name>
</gene>
<dbReference type="PANTHER" id="PTHR30055:SF234">
    <property type="entry name" value="HTH-TYPE TRANSCRIPTIONAL REGULATOR BETI"/>
    <property type="match status" value="1"/>
</dbReference>
<evidence type="ECO:0000256" key="1">
    <source>
        <dbReference type="ARBA" id="ARBA00023015"/>
    </source>
</evidence>
<dbReference type="PROSITE" id="PS50977">
    <property type="entry name" value="HTH_TETR_2"/>
    <property type="match status" value="1"/>
</dbReference>
<comment type="caution">
    <text evidence="6">The sequence shown here is derived from an EMBL/GenBank/DDBJ whole genome shotgun (WGS) entry which is preliminary data.</text>
</comment>
<protein>
    <recommendedName>
        <fullName evidence="5">HTH tetR-type domain-containing protein</fullName>
    </recommendedName>
</protein>
<dbReference type="InterPro" id="IPR009057">
    <property type="entry name" value="Homeodomain-like_sf"/>
</dbReference>
<keyword evidence="3" id="KW-0804">Transcription</keyword>
<dbReference type="Pfam" id="PF00440">
    <property type="entry name" value="TetR_N"/>
    <property type="match status" value="1"/>
</dbReference>